<dbReference type="GO" id="GO:0006355">
    <property type="term" value="P:regulation of DNA-templated transcription"/>
    <property type="evidence" value="ECO:0007669"/>
    <property type="project" value="InterPro"/>
</dbReference>
<dbReference type="SUPFAM" id="SSF55785">
    <property type="entry name" value="PYP-like sensor domain (PAS domain)"/>
    <property type="match status" value="1"/>
</dbReference>
<dbReference type="GO" id="GO:0043565">
    <property type="term" value="F:sequence-specific DNA binding"/>
    <property type="evidence" value="ECO:0007669"/>
    <property type="project" value="InterPro"/>
</dbReference>
<evidence type="ECO:0000256" key="5">
    <source>
        <dbReference type="ARBA" id="ARBA00023163"/>
    </source>
</evidence>
<evidence type="ECO:0000259" key="8">
    <source>
        <dbReference type="PROSITE" id="PS50112"/>
    </source>
</evidence>
<reference evidence="10 11" key="1">
    <citation type="submission" date="2014-04" db="EMBL/GenBank/DDBJ databases">
        <authorList>
            <consortium name="DOE Joint Genome Institute"/>
            <person name="Kuo A."/>
            <person name="Zuccaro A."/>
            <person name="Kohler A."/>
            <person name="Nagy L.G."/>
            <person name="Floudas D."/>
            <person name="Copeland A."/>
            <person name="Barry K.W."/>
            <person name="Cichocki N."/>
            <person name="Veneault-Fourrey C."/>
            <person name="LaButti K."/>
            <person name="Lindquist E.A."/>
            <person name="Lipzen A."/>
            <person name="Lundell T."/>
            <person name="Morin E."/>
            <person name="Murat C."/>
            <person name="Sun H."/>
            <person name="Tunlid A."/>
            <person name="Henrissat B."/>
            <person name="Grigoriev I.V."/>
            <person name="Hibbett D.S."/>
            <person name="Martin F."/>
            <person name="Nordberg H.P."/>
            <person name="Cantor M.N."/>
            <person name="Hua S.X."/>
        </authorList>
    </citation>
    <scope>NUCLEOTIDE SEQUENCE [LARGE SCALE GENOMIC DNA]</scope>
    <source>
        <strain evidence="10 11">MAFF 305830</strain>
    </source>
</reference>
<dbReference type="EMBL" id="KN824298">
    <property type="protein sequence ID" value="KIM27538.1"/>
    <property type="molecule type" value="Genomic_DNA"/>
</dbReference>
<dbReference type="Pfam" id="PF00989">
    <property type="entry name" value="PAS"/>
    <property type="match status" value="1"/>
</dbReference>
<organism evidence="10 11">
    <name type="scientific">Serendipita vermifera MAFF 305830</name>
    <dbReference type="NCBI Taxonomy" id="933852"/>
    <lineage>
        <taxon>Eukaryota</taxon>
        <taxon>Fungi</taxon>
        <taxon>Dikarya</taxon>
        <taxon>Basidiomycota</taxon>
        <taxon>Agaricomycotina</taxon>
        <taxon>Agaricomycetes</taxon>
        <taxon>Sebacinales</taxon>
        <taxon>Serendipitaceae</taxon>
        <taxon>Serendipita</taxon>
    </lineage>
</organism>
<dbReference type="InterPro" id="IPR035965">
    <property type="entry name" value="PAS-like_dom_sf"/>
</dbReference>
<dbReference type="InterPro" id="IPR013767">
    <property type="entry name" value="PAS_fold"/>
</dbReference>
<gene>
    <name evidence="10" type="ORF">M408DRAFT_310866</name>
</gene>
<evidence type="ECO:0000256" key="2">
    <source>
        <dbReference type="ARBA" id="ARBA00022771"/>
    </source>
</evidence>
<dbReference type="CDD" id="cd00130">
    <property type="entry name" value="PAS"/>
    <property type="match status" value="1"/>
</dbReference>
<dbReference type="PANTHER" id="PTHR47172:SF24">
    <property type="entry name" value="GATA ZINC FINGER DOMAIN-CONTAINING PROTEIN 14-RELATED"/>
    <property type="match status" value="1"/>
</dbReference>
<evidence type="ECO:0000256" key="1">
    <source>
        <dbReference type="ARBA" id="ARBA00022723"/>
    </source>
</evidence>
<dbReference type="PANTHER" id="PTHR47172">
    <property type="entry name" value="OS01G0976800 PROTEIN"/>
    <property type="match status" value="1"/>
</dbReference>
<dbReference type="CDD" id="cd00202">
    <property type="entry name" value="ZnF_GATA"/>
    <property type="match status" value="1"/>
</dbReference>
<dbReference type="SMART" id="SM00401">
    <property type="entry name" value="ZnF_GATA"/>
    <property type="match status" value="1"/>
</dbReference>
<protein>
    <recommendedName>
        <fullName evidence="12">GATA-type domain-containing protein</fullName>
    </recommendedName>
</protein>
<evidence type="ECO:0000256" key="3">
    <source>
        <dbReference type="ARBA" id="ARBA00022833"/>
    </source>
</evidence>
<name>A0A0C2WMN5_SERVB</name>
<dbReference type="HOGENOM" id="CLU_024414_1_1_1"/>
<dbReference type="InterPro" id="IPR000679">
    <property type="entry name" value="Znf_GATA"/>
</dbReference>
<evidence type="ECO:0000313" key="11">
    <source>
        <dbReference type="Proteomes" id="UP000054097"/>
    </source>
</evidence>
<feature type="region of interest" description="Disordered" evidence="7">
    <location>
        <begin position="237"/>
        <end position="273"/>
    </location>
</feature>
<keyword evidence="1" id="KW-0479">Metal-binding</keyword>
<evidence type="ECO:0008006" key="12">
    <source>
        <dbReference type="Google" id="ProtNLM"/>
    </source>
</evidence>
<keyword evidence="4" id="KW-0805">Transcription regulation</keyword>
<keyword evidence="3" id="KW-0862">Zinc</keyword>
<dbReference type="Gene3D" id="3.30.450.20">
    <property type="entry name" value="PAS domain"/>
    <property type="match status" value="1"/>
</dbReference>
<evidence type="ECO:0000313" key="10">
    <source>
        <dbReference type="EMBL" id="KIM27538.1"/>
    </source>
</evidence>
<keyword evidence="11" id="KW-1185">Reference proteome</keyword>
<dbReference type="InterPro" id="IPR013088">
    <property type="entry name" value="Znf_NHR/GATA"/>
</dbReference>
<feature type="compositionally biased region" description="Low complexity" evidence="7">
    <location>
        <begin position="237"/>
        <end position="247"/>
    </location>
</feature>
<keyword evidence="2 6" id="KW-0863">Zinc-finger</keyword>
<evidence type="ECO:0000256" key="7">
    <source>
        <dbReference type="SAM" id="MobiDB-lite"/>
    </source>
</evidence>
<dbReference type="SMART" id="SM00091">
    <property type="entry name" value="PAS"/>
    <property type="match status" value="1"/>
</dbReference>
<feature type="domain" description="PAS" evidence="8">
    <location>
        <begin position="31"/>
        <end position="92"/>
    </location>
</feature>
<evidence type="ECO:0000256" key="6">
    <source>
        <dbReference type="PROSITE-ProRule" id="PRU00094"/>
    </source>
</evidence>
<dbReference type="Gene3D" id="3.30.50.10">
    <property type="entry name" value="Erythroid Transcription Factor GATA-1, subunit A"/>
    <property type="match status" value="1"/>
</dbReference>
<dbReference type="SUPFAM" id="SSF57716">
    <property type="entry name" value="Glucocorticoid receptor-like (DNA-binding domain)"/>
    <property type="match status" value="1"/>
</dbReference>
<evidence type="ECO:0000256" key="4">
    <source>
        <dbReference type="ARBA" id="ARBA00023015"/>
    </source>
</evidence>
<dbReference type="PROSITE" id="PS50112">
    <property type="entry name" value="PAS"/>
    <property type="match status" value="1"/>
</dbReference>
<feature type="domain" description="GATA-type" evidence="9">
    <location>
        <begin position="274"/>
        <end position="314"/>
    </location>
</feature>
<dbReference type="NCBIfam" id="TIGR00229">
    <property type="entry name" value="sensory_box"/>
    <property type="match status" value="1"/>
</dbReference>
<dbReference type="InterPro" id="IPR000014">
    <property type="entry name" value="PAS"/>
</dbReference>
<keyword evidence="5" id="KW-0804">Transcription</keyword>
<dbReference type="PROSITE" id="PS50114">
    <property type="entry name" value="GATA_ZN_FINGER_2"/>
    <property type="match status" value="1"/>
</dbReference>
<reference evidence="11" key="2">
    <citation type="submission" date="2015-01" db="EMBL/GenBank/DDBJ databases">
        <title>Evolutionary Origins and Diversification of the Mycorrhizal Mutualists.</title>
        <authorList>
            <consortium name="DOE Joint Genome Institute"/>
            <consortium name="Mycorrhizal Genomics Consortium"/>
            <person name="Kohler A."/>
            <person name="Kuo A."/>
            <person name="Nagy L.G."/>
            <person name="Floudas D."/>
            <person name="Copeland A."/>
            <person name="Barry K.W."/>
            <person name="Cichocki N."/>
            <person name="Veneault-Fourrey C."/>
            <person name="LaButti K."/>
            <person name="Lindquist E.A."/>
            <person name="Lipzen A."/>
            <person name="Lundell T."/>
            <person name="Morin E."/>
            <person name="Murat C."/>
            <person name="Riley R."/>
            <person name="Ohm R."/>
            <person name="Sun H."/>
            <person name="Tunlid A."/>
            <person name="Henrissat B."/>
            <person name="Grigoriev I.V."/>
            <person name="Hibbett D.S."/>
            <person name="Martin F."/>
        </authorList>
    </citation>
    <scope>NUCLEOTIDE SEQUENCE [LARGE SCALE GENOMIC DNA]</scope>
    <source>
        <strain evidence="11">MAFF 305830</strain>
    </source>
</reference>
<dbReference type="GO" id="GO:0008270">
    <property type="term" value="F:zinc ion binding"/>
    <property type="evidence" value="ECO:0007669"/>
    <property type="project" value="UniProtKB-KW"/>
</dbReference>
<dbReference type="OrthoDB" id="2162994at2759"/>
<dbReference type="STRING" id="933852.A0A0C2WMN5"/>
<dbReference type="AlphaFoldDB" id="A0A0C2WMN5"/>
<accession>A0A0C2WMN5</accession>
<evidence type="ECO:0000259" key="9">
    <source>
        <dbReference type="PROSITE" id="PS50114"/>
    </source>
</evidence>
<sequence>MDEEEGATNIKSQAIFEFTKRKRWADVLVSELVNVAILVLSQSGAIIHVDAAVHAVTGYSEEQLLGKNFSDILHEGDTLAFFQAFEDCIAATRELTFYLRIRAPDRRDQSVRLIEFKANPYSAPGPRGPECLCVYAMLAPYPSVVVSDLDDFLALKTENAQLEHRIEAFKSGNPDWSDGDSLSESELDEIYVPRTGDTIVDQSERALAQVSAALESTGALPSASAATTAAATAAAAATNKTAPNNTSGDDAASNNTDKNQQEPQKKKKRRLTDLAQGRTCTMCGRTNSPEWRRGPAGPKSLCNSCGLRFVLGRH</sequence>
<dbReference type="Pfam" id="PF00320">
    <property type="entry name" value="GATA"/>
    <property type="match status" value="1"/>
</dbReference>
<dbReference type="Proteomes" id="UP000054097">
    <property type="component" value="Unassembled WGS sequence"/>
</dbReference>
<proteinExistence type="predicted"/>